<dbReference type="GO" id="GO:0005634">
    <property type="term" value="C:nucleus"/>
    <property type="evidence" value="ECO:0007669"/>
    <property type="project" value="UniProtKB-SubCell"/>
</dbReference>
<dbReference type="PANTHER" id="PTHR15138:SF14">
    <property type="entry name" value="TRANSCRIPTION INITIATION FACTOR TFIID SUBUNIT 4"/>
    <property type="match status" value="1"/>
</dbReference>
<feature type="compositionally biased region" description="Polar residues" evidence="7">
    <location>
        <begin position="668"/>
        <end position="702"/>
    </location>
</feature>
<keyword evidence="10" id="KW-1185">Reference proteome</keyword>
<feature type="compositionally biased region" description="Low complexity" evidence="7">
    <location>
        <begin position="257"/>
        <end position="297"/>
    </location>
</feature>
<accession>A0ABD1Z805</accession>
<feature type="region of interest" description="Disordered" evidence="7">
    <location>
        <begin position="504"/>
        <end position="654"/>
    </location>
</feature>
<feature type="compositionally biased region" description="Low complexity" evidence="7">
    <location>
        <begin position="233"/>
        <end position="249"/>
    </location>
</feature>
<feature type="domain" description="RST" evidence="8">
    <location>
        <begin position="159"/>
        <end position="230"/>
    </location>
</feature>
<dbReference type="PROSITE" id="PS51879">
    <property type="entry name" value="RST"/>
    <property type="match status" value="1"/>
</dbReference>
<feature type="compositionally biased region" description="Low complexity" evidence="7">
    <location>
        <begin position="313"/>
        <end position="325"/>
    </location>
</feature>
<feature type="compositionally biased region" description="Polar residues" evidence="7">
    <location>
        <begin position="344"/>
        <end position="369"/>
    </location>
</feature>
<feature type="compositionally biased region" description="Polar residues" evidence="7">
    <location>
        <begin position="710"/>
        <end position="721"/>
    </location>
</feature>
<feature type="compositionally biased region" description="Low complexity" evidence="7">
    <location>
        <begin position="508"/>
        <end position="535"/>
    </location>
</feature>
<feature type="compositionally biased region" description="Basic and acidic residues" evidence="7">
    <location>
        <begin position="574"/>
        <end position="592"/>
    </location>
</feature>
<protein>
    <recommendedName>
        <fullName evidence="8">RST domain-containing protein</fullName>
    </recommendedName>
</protein>
<feature type="region of interest" description="Disordered" evidence="7">
    <location>
        <begin position="985"/>
        <end position="1034"/>
    </location>
</feature>
<dbReference type="Proteomes" id="UP001605036">
    <property type="component" value="Unassembled WGS sequence"/>
</dbReference>
<reference evidence="9 10" key="1">
    <citation type="submission" date="2024-09" db="EMBL/GenBank/DDBJ databases">
        <title>Chromosome-scale assembly of Riccia fluitans.</title>
        <authorList>
            <person name="Paukszto L."/>
            <person name="Sawicki J."/>
            <person name="Karawczyk K."/>
            <person name="Piernik-Szablinska J."/>
            <person name="Szczecinska M."/>
            <person name="Mazdziarz M."/>
        </authorList>
    </citation>
    <scope>NUCLEOTIDE SEQUENCE [LARGE SCALE GENOMIC DNA]</scope>
    <source>
        <strain evidence="9">Rf_01</strain>
        <tissue evidence="9">Aerial parts of the thallus</tissue>
    </source>
</reference>
<dbReference type="AlphaFoldDB" id="A0ABD1Z805"/>
<feature type="compositionally biased region" description="Basic and acidic residues" evidence="7">
    <location>
        <begin position="985"/>
        <end position="1018"/>
    </location>
</feature>
<feature type="compositionally biased region" description="Low complexity" evidence="7">
    <location>
        <begin position="831"/>
        <end position="848"/>
    </location>
</feature>
<proteinExistence type="inferred from homology"/>
<dbReference type="InterPro" id="IPR045144">
    <property type="entry name" value="TAF4"/>
</dbReference>
<sequence length="1199" mass="126214">MDPGLLKLLDDDEDYNAPPAADVDAFAAVLKGDLGGAAGSSSAAAYGMSLSGNGTLQPLPPTSSPSVSQSGNSGSKPNSAASPGTPAQQQRLNPQQLTPQQQAAQKQAALQWSQLTPQQQQDLIQRRALQQRMLLQQQQQQQSPVDPAAASSTAPAQKRVNIKEGISFTALMPLLQPHLPPEQGNQLAALYMRFKGNEITREDFIRGARVIAGDQVLIQTIRQMQMKQQQQQHLQQQQAMLRAQQQLPQTPSPPQLLHPQGQPQGQLQVPQVQAHAQSQGQVQQPGQGQTPTSTQGQLVQPHAQPPQMKVQTQQEQLSQSSSSSSVPPPSPRGGSKQVPEATGAMQTSQTEVKPPATVSSDTPGQNGALPTTLGLPQAVPSQGIHVSAADVKPLTQPLTSQPVPQVGPGLAQARAQAAGLVGKQGEQQQQELGALGQQQASLKSSASQTLHQVKLEVDKSIASLQLARQQQIPPSFSSVQQRPPTSFHQMPVVPVVPGAVPVPQPYTQKAPPQLPAPAQASAQAAPGQQPPAVTQGLAASKVAQAQSQTPAQPTPPPEKPLTKYAKQKLRKEQKKREEEERQRKLAEEERLRNQSQPPSTIPPGSLPQHPPRAASASLDLNKQAFGHQPGSLSQQAQLQAASAQGVPSTQVGSGVTGLSALAVKQETSDGQLKSQAVQTKGGQSAQKPGESSHTQVQGSSAEVGQLLAPQGSTPGSFSSAGLNLVQPGGVGSVPASGILSGQGAVGVAGPMKQVGGQRVVGSGSTPVPGVPPYNSSAVQPAPSPLGVVAPLPAGTAPGQIAQAPGTSVGASSAPVKTPSKKPSVGQKKPAESSPAQQPSSKKQKTSAAGEADQSIDQLNDVTAVSGVNLKEEEEQLLVGPKEESRTTEAMRKIVQEEEERLFLDRSALRTKLVAIAGKCNVKGVSEDVERCISMAVEERLRSMLYKLSKLSKQRCDVEKDRHKICITSDVRRQLLLMKKRAKELQDKKQAEESERLRRLSEKKEKGSLPDGEREELRAKAQKAQQEEDDRLKANAANAAARAAVGASNMLLKWQMMAEQGRQKRQVGDTGSVEEHSAGRAGGSDGAAAKAFDKKAENGDATAGGSATAETDSQGSLAATASATGRPPGPGPGGVTRMLSVGGRRPLTQSGRGQRVINLRDVIAFLETEPQMSKSDILYRLYEREKKPSDGDRIGVGSRK</sequence>
<comment type="similarity">
    <text evidence="2">Belongs to the TAF4 family.</text>
</comment>
<comment type="subcellular location">
    <subcellularLocation>
        <location evidence="1">Nucleus</location>
    </subcellularLocation>
</comment>
<evidence type="ECO:0000256" key="3">
    <source>
        <dbReference type="ARBA" id="ARBA00023015"/>
    </source>
</evidence>
<dbReference type="GO" id="GO:0005667">
    <property type="term" value="C:transcription regulator complex"/>
    <property type="evidence" value="ECO:0007669"/>
    <property type="project" value="UniProtKB-ARBA"/>
</dbReference>
<evidence type="ECO:0000256" key="7">
    <source>
        <dbReference type="SAM" id="MobiDB-lite"/>
    </source>
</evidence>
<feature type="compositionally biased region" description="Pro residues" evidence="7">
    <location>
        <begin position="599"/>
        <end position="610"/>
    </location>
</feature>
<dbReference type="Pfam" id="PF12174">
    <property type="entry name" value="RST"/>
    <property type="match status" value="1"/>
</dbReference>
<comment type="caution">
    <text evidence="9">The sequence shown here is derived from an EMBL/GenBank/DDBJ whole genome shotgun (WGS) entry which is preliminary data.</text>
</comment>
<evidence type="ECO:0000256" key="5">
    <source>
        <dbReference type="ARBA" id="ARBA00023242"/>
    </source>
</evidence>
<keyword evidence="4" id="KW-0804">Transcription</keyword>
<feature type="compositionally biased region" description="Low complexity" evidence="7">
    <location>
        <begin position="39"/>
        <end position="57"/>
    </location>
</feature>
<dbReference type="EMBL" id="JBHFFA010000002">
    <property type="protein sequence ID" value="KAL2643838.1"/>
    <property type="molecule type" value="Genomic_DNA"/>
</dbReference>
<feature type="compositionally biased region" description="Low complexity" evidence="7">
    <location>
        <begin position="753"/>
        <end position="767"/>
    </location>
</feature>
<feature type="compositionally biased region" description="Low complexity" evidence="7">
    <location>
        <begin position="64"/>
        <end position="75"/>
    </location>
</feature>
<keyword evidence="5" id="KW-0539">Nucleus</keyword>
<evidence type="ECO:0000256" key="2">
    <source>
        <dbReference type="ARBA" id="ARBA00006178"/>
    </source>
</evidence>
<feature type="region of interest" description="Disordered" evidence="7">
    <location>
        <begin position="37"/>
        <end position="109"/>
    </location>
</feature>
<dbReference type="GO" id="GO:0006366">
    <property type="term" value="P:transcription by RNA polymerase II"/>
    <property type="evidence" value="ECO:0007669"/>
    <property type="project" value="UniProtKB-ARBA"/>
</dbReference>
<dbReference type="FunFam" id="1.10.20.10:FF:000015">
    <property type="entry name" value="Transcription initiation factor TFIID subunit 4B"/>
    <property type="match status" value="1"/>
</dbReference>
<dbReference type="Gene3D" id="1.10.20.10">
    <property type="entry name" value="Histone, subunit A"/>
    <property type="match status" value="1"/>
</dbReference>
<evidence type="ECO:0000256" key="6">
    <source>
        <dbReference type="ARBA" id="ARBA00058775"/>
    </source>
</evidence>
<dbReference type="InterPro" id="IPR022003">
    <property type="entry name" value="RST"/>
</dbReference>
<feature type="region of interest" description="Disordered" evidence="7">
    <location>
        <begin position="233"/>
        <end position="377"/>
    </location>
</feature>
<dbReference type="CDD" id="cd08045">
    <property type="entry name" value="HFD_TAF4"/>
    <property type="match status" value="1"/>
</dbReference>
<evidence type="ECO:0000313" key="9">
    <source>
        <dbReference type="EMBL" id="KAL2643838.1"/>
    </source>
</evidence>
<feature type="compositionally biased region" description="Low complexity" evidence="7">
    <location>
        <begin position="631"/>
        <end position="644"/>
    </location>
</feature>
<comment type="function">
    <text evidence="6">TAFs are components of the transcription factor IID (TFIID) complex that is essential for mediating regulation of RNA polymerase transcription.</text>
</comment>
<evidence type="ECO:0000256" key="4">
    <source>
        <dbReference type="ARBA" id="ARBA00023163"/>
    </source>
</evidence>
<feature type="region of interest" description="Disordered" evidence="7">
    <location>
        <begin position="666"/>
        <end position="857"/>
    </location>
</feature>
<keyword evidence="3" id="KW-0805">Transcription regulation</keyword>
<feature type="region of interest" description="Disordered" evidence="7">
    <location>
        <begin position="135"/>
        <end position="158"/>
    </location>
</feature>
<dbReference type="InterPro" id="IPR009072">
    <property type="entry name" value="Histone-fold"/>
</dbReference>
<feature type="compositionally biased region" description="Polar residues" evidence="7">
    <location>
        <begin position="1107"/>
        <end position="1122"/>
    </location>
</feature>
<gene>
    <name evidence="9" type="ORF">R1flu_011425</name>
</gene>
<dbReference type="Pfam" id="PF05236">
    <property type="entry name" value="TAF4"/>
    <property type="match status" value="1"/>
</dbReference>
<name>A0ABD1Z805_9MARC</name>
<dbReference type="InterPro" id="IPR007900">
    <property type="entry name" value="TAF4_C"/>
</dbReference>
<dbReference type="PANTHER" id="PTHR15138">
    <property type="entry name" value="TRANSCRIPTION INITIATION FACTOR TFIID SUBUNIT 4"/>
    <property type="match status" value="1"/>
</dbReference>
<feature type="compositionally biased region" description="Low complexity" evidence="7">
    <location>
        <begin position="86"/>
        <end position="109"/>
    </location>
</feature>
<feature type="region of interest" description="Disordered" evidence="7">
    <location>
        <begin position="1061"/>
        <end position="1153"/>
    </location>
</feature>
<organism evidence="9 10">
    <name type="scientific">Riccia fluitans</name>
    <dbReference type="NCBI Taxonomy" id="41844"/>
    <lineage>
        <taxon>Eukaryota</taxon>
        <taxon>Viridiplantae</taxon>
        <taxon>Streptophyta</taxon>
        <taxon>Embryophyta</taxon>
        <taxon>Marchantiophyta</taxon>
        <taxon>Marchantiopsida</taxon>
        <taxon>Marchantiidae</taxon>
        <taxon>Marchantiales</taxon>
        <taxon>Ricciaceae</taxon>
        <taxon>Riccia</taxon>
    </lineage>
</organism>
<evidence type="ECO:0000313" key="10">
    <source>
        <dbReference type="Proteomes" id="UP001605036"/>
    </source>
</evidence>
<evidence type="ECO:0000259" key="8">
    <source>
        <dbReference type="PROSITE" id="PS51879"/>
    </source>
</evidence>
<evidence type="ECO:0000256" key="1">
    <source>
        <dbReference type="ARBA" id="ARBA00004123"/>
    </source>
</evidence>